<reference evidence="6" key="1">
    <citation type="submission" date="2024-05" db="EMBL/GenBank/DDBJ databases">
        <authorList>
            <person name="Jung D.-H."/>
        </authorList>
    </citation>
    <scope>NUCLEOTIDE SEQUENCE</scope>
    <source>
        <strain evidence="6">JA-25</strain>
    </source>
</reference>
<dbReference type="EMBL" id="WAEL01000007">
    <property type="protein sequence ID" value="NID12458.1"/>
    <property type="molecule type" value="Genomic_DNA"/>
</dbReference>
<accession>A0ABX0QKV5</accession>
<dbReference type="InterPro" id="IPR017941">
    <property type="entry name" value="Rieske_2Fe-2S"/>
</dbReference>
<keyword evidence="7" id="KW-1185">Reference proteome</keyword>
<dbReference type="Pfam" id="PF00355">
    <property type="entry name" value="Rieske"/>
    <property type="match status" value="1"/>
</dbReference>
<dbReference type="PROSITE" id="PS51296">
    <property type="entry name" value="RIESKE"/>
    <property type="match status" value="1"/>
</dbReference>
<evidence type="ECO:0000256" key="2">
    <source>
        <dbReference type="ARBA" id="ARBA00022723"/>
    </source>
</evidence>
<evidence type="ECO:0000313" key="6">
    <source>
        <dbReference type="EMBL" id="NID12458.1"/>
    </source>
</evidence>
<evidence type="ECO:0000256" key="3">
    <source>
        <dbReference type="ARBA" id="ARBA00023004"/>
    </source>
</evidence>
<sequence>MENPLAPTPATILTRTDFVRLVGTSIGLIAFTNCIAACGTDGGDPAPAATVDFTVNWANSPYSNLQTKGGYVVEQNVIVAQTLTGEFIAVSSICTHDRNALVFQGTNNRFYCPAHMSMFSTSGAVINGPASVALKTYTVTVNQTTGEIRVKG</sequence>
<proteinExistence type="predicted"/>
<keyword evidence="3" id="KW-0408">Iron</keyword>
<dbReference type="Gene3D" id="2.102.10.10">
    <property type="entry name" value="Rieske [2Fe-2S] iron-sulphur domain"/>
    <property type="match status" value="1"/>
</dbReference>
<dbReference type="SUPFAM" id="SSF50022">
    <property type="entry name" value="ISP domain"/>
    <property type="match status" value="1"/>
</dbReference>
<organism evidence="6 7">
    <name type="scientific">Fibrivirga algicola</name>
    <dbReference type="NCBI Taxonomy" id="2950420"/>
    <lineage>
        <taxon>Bacteria</taxon>
        <taxon>Pseudomonadati</taxon>
        <taxon>Bacteroidota</taxon>
        <taxon>Cytophagia</taxon>
        <taxon>Cytophagales</taxon>
        <taxon>Spirosomataceae</taxon>
        <taxon>Fibrivirga</taxon>
    </lineage>
</organism>
<evidence type="ECO:0000256" key="4">
    <source>
        <dbReference type="ARBA" id="ARBA00023014"/>
    </source>
</evidence>
<keyword evidence="4" id="KW-0411">Iron-sulfur</keyword>
<dbReference type="Proteomes" id="UP000606008">
    <property type="component" value="Unassembled WGS sequence"/>
</dbReference>
<keyword evidence="2" id="KW-0479">Metal-binding</keyword>
<dbReference type="RefSeq" id="WP_166693289.1">
    <property type="nucleotide sequence ID" value="NZ_WAEL01000007.1"/>
</dbReference>
<gene>
    <name evidence="6" type="ORF">F7231_19975</name>
</gene>
<protein>
    <submittedName>
        <fullName evidence="6">Rieske (2Fe-2S) protein</fullName>
    </submittedName>
</protein>
<comment type="caution">
    <text evidence="6">The sequence shown here is derived from an EMBL/GenBank/DDBJ whole genome shotgun (WGS) entry which is preliminary data.</text>
</comment>
<evidence type="ECO:0000256" key="1">
    <source>
        <dbReference type="ARBA" id="ARBA00022714"/>
    </source>
</evidence>
<evidence type="ECO:0000259" key="5">
    <source>
        <dbReference type="PROSITE" id="PS51296"/>
    </source>
</evidence>
<evidence type="ECO:0000313" key="7">
    <source>
        <dbReference type="Proteomes" id="UP000606008"/>
    </source>
</evidence>
<dbReference type="InterPro" id="IPR036922">
    <property type="entry name" value="Rieske_2Fe-2S_sf"/>
</dbReference>
<feature type="domain" description="Rieske" evidence="5">
    <location>
        <begin position="57"/>
        <end position="148"/>
    </location>
</feature>
<keyword evidence="1" id="KW-0001">2Fe-2S</keyword>
<name>A0ABX0QKV5_9BACT</name>